<dbReference type="SMART" id="SM00450">
    <property type="entry name" value="RHOD"/>
    <property type="match status" value="1"/>
</dbReference>
<dbReference type="InterPro" id="IPR044615">
    <property type="entry name" value="STR9"/>
</dbReference>
<protein>
    <recommendedName>
        <fullName evidence="3">Rhodanese domain-containing protein</fullName>
    </recommendedName>
</protein>
<name>A0A6G1DBJ6_9ORYZ</name>
<evidence type="ECO:0000259" key="3">
    <source>
        <dbReference type="PROSITE" id="PS50206"/>
    </source>
</evidence>
<feature type="transmembrane region" description="Helical" evidence="2">
    <location>
        <begin position="60"/>
        <end position="79"/>
    </location>
</feature>
<keyword evidence="5" id="KW-1185">Reference proteome</keyword>
<feature type="domain" description="Rhodanese" evidence="3">
    <location>
        <begin position="209"/>
        <end position="332"/>
    </location>
</feature>
<keyword evidence="2" id="KW-1133">Transmembrane helix</keyword>
<dbReference type="GO" id="GO:0009507">
    <property type="term" value="C:chloroplast"/>
    <property type="evidence" value="ECO:0007669"/>
    <property type="project" value="TreeGrafter"/>
</dbReference>
<dbReference type="SUPFAM" id="SSF52821">
    <property type="entry name" value="Rhodanese/Cell cycle control phosphatase"/>
    <property type="match status" value="1"/>
</dbReference>
<dbReference type="Proteomes" id="UP000479710">
    <property type="component" value="Unassembled WGS sequence"/>
</dbReference>
<feature type="transmembrane region" description="Helical" evidence="2">
    <location>
        <begin position="99"/>
        <end position="117"/>
    </location>
</feature>
<dbReference type="InterPro" id="IPR001763">
    <property type="entry name" value="Rhodanese-like_dom"/>
</dbReference>
<feature type="transmembrane region" description="Helical" evidence="2">
    <location>
        <begin position="129"/>
        <end position="151"/>
    </location>
</feature>
<dbReference type="PANTHER" id="PTHR45508:SF1">
    <property type="entry name" value="RHODANESE-LIKE DOMAIN-CONTAINING PROTEIN 9, CHLOROPLASTIC"/>
    <property type="match status" value="1"/>
</dbReference>
<gene>
    <name evidence="4" type="ORF">E2562_000107</name>
</gene>
<organism evidence="4 5">
    <name type="scientific">Oryza meyeriana var. granulata</name>
    <dbReference type="NCBI Taxonomy" id="110450"/>
    <lineage>
        <taxon>Eukaryota</taxon>
        <taxon>Viridiplantae</taxon>
        <taxon>Streptophyta</taxon>
        <taxon>Embryophyta</taxon>
        <taxon>Tracheophyta</taxon>
        <taxon>Spermatophyta</taxon>
        <taxon>Magnoliopsida</taxon>
        <taxon>Liliopsida</taxon>
        <taxon>Poales</taxon>
        <taxon>Poaceae</taxon>
        <taxon>BOP clade</taxon>
        <taxon>Oryzoideae</taxon>
        <taxon>Oryzeae</taxon>
        <taxon>Oryzinae</taxon>
        <taxon>Oryza</taxon>
        <taxon>Oryza meyeriana</taxon>
    </lineage>
</organism>
<keyword evidence="2" id="KW-0472">Membrane</keyword>
<evidence type="ECO:0000313" key="5">
    <source>
        <dbReference type="Proteomes" id="UP000479710"/>
    </source>
</evidence>
<accession>A0A6G1DBJ6</accession>
<comment type="caution">
    <text evidence="4">The sequence shown here is derived from an EMBL/GenBank/DDBJ whole genome shotgun (WGS) entry which is preliminary data.</text>
</comment>
<dbReference type="AlphaFoldDB" id="A0A6G1DBJ6"/>
<dbReference type="InterPro" id="IPR036873">
    <property type="entry name" value="Rhodanese-like_dom_sf"/>
</dbReference>
<keyword evidence="2" id="KW-0812">Transmembrane</keyword>
<dbReference type="Pfam" id="PF00581">
    <property type="entry name" value="Rhodanese"/>
    <property type="match status" value="1"/>
</dbReference>
<feature type="region of interest" description="Disordered" evidence="1">
    <location>
        <begin position="1"/>
        <end position="30"/>
    </location>
</feature>
<evidence type="ECO:0000313" key="4">
    <source>
        <dbReference type="EMBL" id="KAF0909786.1"/>
    </source>
</evidence>
<dbReference type="CDD" id="cd00158">
    <property type="entry name" value="RHOD"/>
    <property type="match status" value="1"/>
</dbReference>
<evidence type="ECO:0000256" key="1">
    <source>
        <dbReference type="SAM" id="MobiDB-lite"/>
    </source>
</evidence>
<proteinExistence type="predicted"/>
<reference evidence="4 5" key="1">
    <citation type="submission" date="2019-11" db="EMBL/GenBank/DDBJ databases">
        <title>Whole genome sequence of Oryza granulata.</title>
        <authorList>
            <person name="Li W."/>
        </authorList>
    </citation>
    <scope>NUCLEOTIDE SEQUENCE [LARGE SCALE GENOMIC DNA]</scope>
    <source>
        <strain evidence="5">cv. Menghai</strain>
        <tissue evidence="4">Leaf</tissue>
    </source>
</reference>
<dbReference type="EMBL" id="SPHZ02000006">
    <property type="protein sequence ID" value="KAF0909786.1"/>
    <property type="molecule type" value="Genomic_DNA"/>
</dbReference>
<evidence type="ECO:0000256" key="2">
    <source>
        <dbReference type="SAM" id="Phobius"/>
    </source>
</evidence>
<sequence length="384" mass="41470">MVTGRRCGERPSQNCRLQDTRSSDSPPPPIGGCFWSTGNMELSNLRNLLDEEVVMKTSKAAGFGLASGTVWGGLVSMLFDGPQVGSNVKYPELVRTGKVCGNYAASFALLGATYIGIEQSLEKYRKKKDYINGAVAGFAAGATVLGFRVLGLSTAFFPPRCSWIAVRIRHGARPARSNLSLKRRSAGGAIAVRAEVSFVDGDEAKRLVAEEGYTVLDIRDRTQHERAHIKNSTHVPLFVENEDSDIGTIIKRTVHNNFAGLFFGLPFTKLNPEFTKTVKEKFSPESKLLVVCQEGLRSTGAADALEREGFQNLACITSGLQTLKPGTFESVGKSELQNAGKAGLVTVQGKISAVLGTVLISAYLFITLFPDQAEKLFDLAGIKL</sequence>
<dbReference type="OrthoDB" id="566238at2759"/>
<dbReference type="PANTHER" id="PTHR45508">
    <property type="entry name" value="RHODANESE-LIKE DOMAIN-CONTAINING PROTEIN 9, CHLOROPLASTIC"/>
    <property type="match status" value="1"/>
</dbReference>
<dbReference type="Pfam" id="PF02466">
    <property type="entry name" value="Tim17"/>
    <property type="match status" value="1"/>
</dbReference>
<dbReference type="Gene3D" id="3.40.250.10">
    <property type="entry name" value="Rhodanese-like domain"/>
    <property type="match status" value="1"/>
</dbReference>
<dbReference type="PROSITE" id="PS50206">
    <property type="entry name" value="RHODANESE_3"/>
    <property type="match status" value="1"/>
</dbReference>
<dbReference type="FunFam" id="3.40.250.10:FF:000038">
    <property type="entry name" value="Rhodanese-like domain-containing protein 9, chloroplastic"/>
    <property type="match status" value="1"/>
</dbReference>